<comment type="similarity">
    <text evidence="1">Belongs to the glutamate synthase family.</text>
</comment>
<evidence type="ECO:0000256" key="1">
    <source>
        <dbReference type="ARBA" id="ARBA00009716"/>
    </source>
</evidence>
<organism evidence="3 4">
    <name type="scientific">Fusibacter bizertensis</name>
    <dbReference type="NCBI Taxonomy" id="1488331"/>
    <lineage>
        <taxon>Bacteria</taxon>
        <taxon>Bacillati</taxon>
        <taxon>Bacillota</taxon>
        <taxon>Clostridia</taxon>
        <taxon>Eubacteriales</taxon>
        <taxon>Eubacteriales Family XII. Incertae Sedis</taxon>
        <taxon>Fusibacter</taxon>
    </lineage>
</organism>
<keyword evidence="4" id="KW-1185">Reference proteome</keyword>
<feature type="domain" description="Glutamate synthase" evidence="2">
    <location>
        <begin position="274"/>
        <end position="404"/>
    </location>
</feature>
<dbReference type="SUPFAM" id="SSF51395">
    <property type="entry name" value="FMN-linked oxidoreductases"/>
    <property type="match status" value="1"/>
</dbReference>
<name>A0ABT6NCE9_9FIRM</name>
<dbReference type="Gene3D" id="3.20.20.70">
    <property type="entry name" value="Aldolase class I"/>
    <property type="match status" value="1"/>
</dbReference>
<comment type="caution">
    <text evidence="3">The sequence shown here is derived from an EMBL/GenBank/DDBJ whole genome shotgun (WGS) entry which is preliminary data.</text>
</comment>
<dbReference type="InterPro" id="IPR013785">
    <property type="entry name" value="Aldolase_TIM"/>
</dbReference>
<proteinExistence type="inferred from homology"/>
<evidence type="ECO:0000259" key="2">
    <source>
        <dbReference type="Pfam" id="PF01645"/>
    </source>
</evidence>
<evidence type="ECO:0000313" key="4">
    <source>
        <dbReference type="Proteomes" id="UP001158045"/>
    </source>
</evidence>
<dbReference type="RefSeq" id="WP_281093925.1">
    <property type="nucleotide sequence ID" value="NZ_JARYZI010000004.1"/>
</dbReference>
<protein>
    <submittedName>
        <fullName evidence="3">Glutamate synthase-related protein</fullName>
    </submittedName>
</protein>
<dbReference type="Pfam" id="PF01645">
    <property type="entry name" value="Glu_synthase"/>
    <property type="match status" value="1"/>
</dbReference>
<gene>
    <name evidence="3" type="ORF">QE109_08050</name>
</gene>
<dbReference type="EMBL" id="JARYZI010000004">
    <property type="protein sequence ID" value="MDH8678096.1"/>
    <property type="molecule type" value="Genomic_DNA"/>
</dbReference>
<evidence type="ECO:0000313" key="3">
    <source>
        <dbReference type="EMBL" id="MDH8678096.1"/>
    </source>
</evidence>
<dbReference type="InterPro" id="IPR002932">
    <property type="entry name" value="Glu_synthdom"/>
</dbReference>
<sequence length="519" mass="56412">MSYSKSLGSSLTNTKVRTPNFVTFSSGMCSVCTSNCIGTCEIGLSAIRGSEAIYPFATDVYQFASEKEYPLDFSHFNINGRVFGAMGCEENSDMATFPKVKTDFQFGIGRNVNLKAPIILPAMAKLNWKDYYAGAALAGVLVVIGEDVVAKDAGLKLENGKVVDSPLLREMVNAFKTHYHGYGDIILQANVDDENLGVLEFAISKLGVKSVELKFGQAAKGIQGMGRLKTIEEALKFQAMGYLIYPDPSDPQIAEDYRENRGKPFEKIGKLPMWSETTLTSRVEELRKLGAEIICFKTGPYDAKDLIRILKIASATKVDLVTFDGASGGTGNSPVKMMNEWGAPTVPLESMVYDILKRMDEKKYYLPQIAITGGFSMEDHVFKGLALGAPYIQLVGIGRAAMAAATVGKVVGDAIANGNIPKEYAGYGDSIESVFEGYKRLKKIYGDKTSDISPGAVGLYSYLERITTGIQQLMALNRKFSLAHICRNDIVALTDPAASVSGIMTYKEQLKTEILGGIL</sequence>
<accession>A0ABT6NCE9</accession>
<reference evidence="3 4" key="1">
    <citation type="submission" date="2023-04" db="EMBL/GenBank/DDBJ databases">
        <title>Fusibacter bizertensis strain WBS, isolated from littoral bottom sediments of the Arctic seas - biochemical and genomic analysis.</title>
        <authorList>
            <person name="Brioukhanov A.L."/>
        </authorList>
    </citation>
    <scope>NUCLEOTIDE SEQUENCE [LARGE SCALE GENOMIC DNA]</scope>
    <source>
        <strain evidence="3 4">WBS</strain>
    </source>
</reference>
<dbReference type="Proteomes" id="UP001158045">
    <property type="component" value="Unassembled WGS sequence"/>
</dbReference>